<name>G0S8Q4_CHATD</name>
<proteinExistence type="predicted"/>
<keyword evidence="3" id="KW-0949">S-adenosyl-L-methionine</keyword>
<evidence type="ECO:0000313" key="7">
    <source>
        <dbReference type="Proteomes" id="UP000008066"/>
    </source>
</evidence>
<dbReference type="GO" id="GO:0032259">
    <property type="term" value="P:methylation"/>
    <property type="evidence" value="ECO:0007669"/>
    <property type="project" value="UniProtKB-KW"/>
</dbReference>
<dbReference type="Gene3D" id="1.10.10.10">
    <property type="entry name" value="Winged helix-like DNA-binding domain superfamily/Winged helix DNA-binding domain"/>
    <property type="match status" value="1"/>
</dbReference>
<reference evidence="6 7" key="1">
    <citation type="journal article" date="2011" name="Cell">
        <title>Insight into structure and assembly of the nuclear pore complex by utilizing the genome of a eukaryotic thermophile.</title>
        <authorList>
            <person name="Amlacher S."/>
            <person name="Sarges P."/>
            <person name="Flemming D."/>
            <person name="van Noort V."/>
            <person name="Kunze R."/>
            <person name="Devos D.P."/>
            <person name="Arumugam M."/>
            <person name="Bork P."/>
            <person name="Hurt E."/>
        </authorList>
    </citation>
    <scope>NUCLEOTIDE SEQUENCE [LARGE SCALE GENOMIC DNA]</scope>
    <source>
        <strain evidence="7">DSM 1495 / CBS 144.50 / IMI 039719</strain>
    </source>
</reference>
<dbReference type="GO" id="GO:0008171">
    <property type="term" value="F:O-methyltransferase activity"/>
    <property type="evidence" value="ECO:0007669"/>
    <property type="project" value="InterPro"/>
</dbReference>
<evidence type="ECO:0000256" key="3">
    <source>
        <dbReference type="ARBA" id="ARBA00022691"/>
    </source>
</evidence>
<dbReference type="eggNOG" id="KOG3178">
    <property type="taxonomic scope" value="Eukaryota"/>
</dbReference>
<dbReference type="HOGENOM" id="CLU_005533_5_2_1"/>
<dbReference type="InterPro" id="IPR016461">
    <property type="entry name" value="COMT-like"/>
</dbReference>
<dbReference type="PIRSF" id="PIRSF005739">
    <property type="entry name" value="O-mtase"/>
    <property type="match status" value="1"/>
</dbReference>
<feature type="domain" description="O-methyltransferase C-terminal" evidence="5">
    <location>
        <begin position="232"/>
        <end position="377"/>
    </location>
</feature>
<dbReference type="OMA" id="SCIAIRK"/>
<evidence type="ECO:0000256" key="1">
    <source>
        <dbReference type="ARBA" id="ARBA00022603"/>
    </source>
</evidence>
<accession>G0S8Q4</accession>
<dbReference type="KEGG" id="cthr:CTHT_0039960"/>
<dbReference type="OrthoDB" id="1535081at2759"/>
<dbReference type="PANTHER" id="PTHR43712:SF1">
    <property type="entry name" value="HYPOTHETICAL O-METHYLTRANSFERASE (EUROFUNG)-RELATED"/>
    <property type="match status" value="1"/>
</dbReference>
<dbReference type="SUPFAM" id="SSF53335">
    <property type="entry name" value="S-adenosyl-L-methionine-dependent methyltransferases"/>
    <property type="match status" value="1"/>
</dbReference>
<evidence type="ECO:0000259" key="5">
    <source>
        <dbReference type="Pfam" id="PF00891"/>
    </source>
</evidence>
<feature type="active site" description="Proton acceptor" evidence="4">
    <location>
        <position position="305"/>
    </location>
</feature>
<dbReference type="InterPro" id="IPR036388">
    <property type="entry name" value="WH-like_DNA-bd_sf"/>
</dbReference>
<keyword evidence="1 6" id="KW-0489">Methyltransferase</keyword>
<keyword evidence="2 6" id="KW-0808">Transferase</keyword>
<sequence length="401" mass="45202">MTDFNHSDALAQAKALIPLLETFDGSLHQRKALLKHLNDLRSTFEHPSDIFARWQESMCTASALDIMLRLGAWKKIPDDGTPITAGELASGSNVDESVITRAMRILVTAGLVDEVDIDTYRRNALTSAFQADSYGSLASVGLYFVRGWGVIPSYSLTHATQDIFDPRRNPIVCFYGQEGKTFYEVLDGDPMLREMFDTSMYGLGTNLYQTEGLFPFEGMREQVMREPERVFVVDVGGGKGHVLREIRAMCGGDAWGRRLVLQDLPVVVDSLEKEDIEGFEVMEYDFHTEQPVKNAHIYFLRMILHNYYDPVCITILKNQARAMGPDSRLIVCEMLVPDKVEVGAPMDVHWMNFSMLMLGGKERRLAEFEDIFEQAGLEIAGVWRAKAGYCAMIEGRLRRTG</sequence>
<dbReference type="InterPro" id="IPR036390">
    <property type="entry name" value="WH_DNA-bd_sf"/>
</dbReference>
<dbReference type="EMBL" id="GL988042">
    <property type="protein sequence ID" value="EGS20257.1"/>
    <property type="molecule type" value="Genomic_DNA"/>
</dbReference>
<dbReference type="PANTHER" id="PTHR43712">
    <property type="entry name" value="PUTATIVE (AFU_ORTHOLOGUE AFUA_4G14580)-RELATED"/>
    <property type="match status" value="1"/>
</dbReference>
<dbReference type="SUPFAM" id="SSF46785">
    <property type="entry name" value="Winged helix' DNA-binding domain"/>
    <property type="match status" value="1"/>
</dbReference>
<evidence type="ECO:0000256" key="2">
    <source>
        <dbReference type="ARBA" id="ARBA00022679"/>
    </source>
</evidence>
<protein>
    <submittedName>
        <fullName evidence="6">O-methyltransferase-like protein</fullName>
    </submittedName>
</protein>
<dbReference type="Gene3D" id="3.40.50.150">
    <property type="entry name" value="Vaccinia Virus protein VP39"/>
    <property type="match status" value="1"/>
</dbReference>
<evidence type="ECO:0000256" key="4">
    <source>
        <dbReference type="PIRSR" id="PIRSR005739-1"/>
    </source>
</evidence>
<dbReference type="InterPro" id="IPR001077">
    <property type="entry name" value="COMT_C"/>
</dbReference>
<dbReference type="AlphaFoldDB" id="G0S8Q4"/>
<dbReference type="Pfam" id="PF00891">
    <property type="entry name" value="Methyltransf_2"/>
    <property type="match status" value="1"/>
</dbReference>
<dbReference type="GeneID" id="18258034"/>
<dbReference type="RefSeq" id="XP_006694406.1">
    <property type="nucleotide sequence ID" value="XM_006694343.1"/>
</dbReference>
<dbReference type="InterPro" id="IPR029063">
    <property type="entry name" value="SAM-dependent_MTases_sf"/>
</dbReference>
<organism evidence="7">
    <name type="scientific">Chaetomium thermophilum (strain DSM 1495 / CBS 144.50 / IMI 039719)</name>
    <name type="common">Thermochaetoides thermophila</name>
    <dbReference type="NCBI Taxonomy" id="759272"/>
    <lineage>
        <taxon>Eukaryota</taxon>
        <taxon>Fungi</taxon>
        <taxon>Dikarya</taxon>
        <taxon>Ascomycota</taxon>
        <taxon>Pezizomycotina</taxon>
        <taxon>Sordariomycetes</taxon>
        <taxon>Sordariomycetidae</taxon>
        <taxon>Sordariales</taxon>
        <taxon>Chaetomiaceae</taxon>
        <taxon>Thermochaetoides</taxon>
    </lineage>
</organism>
<keyword evidence="7" id="KW-1185">Reference proteome</keyword>
<evidence type="ECO:0000313" key="6">
    <source>
        <dbReference type="EMBL" id="EGS20257.1"/>
    </source>
</evidence>
<dbReference type="PROSITE" id="PS51683">
    <property type="entry name" value="SAM_OMT_II"/>
    <property type="match status" value="1"/>
</dbReference>
<gene>
    <name evidence="6" type="ORF">CTHT_0039960</name>
</gene>
<dbReference type="Proteomes" id="UP000008066">
    <property type="component" value="Unassembled WGS sequence"/>
</dbReference>